<proteinExistence type="predicted"/>
<dbReference type="NCBIfam" id="TIGR02858">
    <property type="entry name" value="spore_III_AA"/>
    <property type="match status" value="1"/>
</dbReference>
<organism evidence="4 5">
    <name type="scientific">Metaclostridioides mangenotii</name>
    <dbReference type="NCBI Taxonomy" id="1540"/>
    <lineage>
        <taxon>Bacteria</taxon>
        <taxon>Bacillati</taxon>
        <taxon>Bacillota</taxon>
        <taxon>Clostridia</taxon>
        <taxon>Peptostreptococcales</taxon>
        <taxon>Peptostreptococcaceae</taxon>
        <taxon>Metaclostridioides</taxon>
    </lineage>
</organism>
<evidence type="ECO:0000313" key="5">
    <source>
        <dbReference type="Proteomes" id="UP000767291"/>
    </source>
</evidence>
<dbReference type="PANTHER" id="PTHR20953">
    <property type="entry name" value="KINASE-RELATED"/>
    <property type="match status" value="1"/>
</dbReference>
<protein>
    <submittedName>
        <fullName evidence="4">Stage III sporulation protein AA</fullName>
    </submittedName>
</protein>
<gene>
    <name evidence="4" type="ORF">J2Z43_001015</name>
</gene>
<dbReference type="SUPFAM" id="SSF52540">
    <property type="entry name" value="P-loop containing nucleoside triphosphate hydrolases"/>
    <property type="match status" value="1"/>
</dbReference>
<dbReference type="EMBL" id="JAGGJX010000001">
    <property type="protein sequence ID" value="MBP1854625.1"/>
    <property type="molecule type" value="Genomic_DNA"/>
</dbReference>
<dbReference type="InterPro" id="IPR014217">
    <property type="entry name" value="Spore_III_AA"/>
</dbReference>
<keyword evidence="2" id="KW-0067">ATP-binding</keyword>
<feature type="domain" description="AAA+ ATPase" evidence="3">
    <location>
        <begin position="159"/>
        <end position="304"/>
    </location>
</feature>
<name>A0ABS4E9J9_9FIRM</name>
<evidence type="ECO:0000259" key="3">
    <source>
        <dbReference type="SMART" id="SM00382"/>
    </source>
</evidence>
<sequence>MNKLPREIIKSLSPHIREIIEKISKEDVRITGNFEIEEIRLRANKPLILNANNTDYFYDADTEGLSIYPLNPYIVTKEDVEQTFQIICKYSIHSFMDDIQKGFITLSGGHRVGLVGKVIVENGQVKNIKHISSLNIRVSREIKGCADKILGYIIEGKNKVNNTIIISPPQCGKTTLLRDIVRNLSNGNEQLGFHGMKVSLIDERNEIAGSYLGIPQMDVGIRTDIIETCPKELGITMLLRSMSPNIIVTDEIGSEQEVKSLYTALNGGVGLITTVHGDSIEDIKNRRELSRLLDEELFKKAIILSAKNGAGTIEKIYDLEEKRWYFAN</sequence>
<dbReference type="SMART" id="SM00382">
    <property type="entry name" value="AAA"/>
    <property type="match status" value="1"/>
</dbReference>
<dbReference type="Gene3D" id="3.40.50.300">
    <property type="entry name" value="P-loop containing nucleotide triphosphate hydrolases"/>
    <property type="match status" value="1"/>
</dbReference>
<keyword evidence="1" id="KW-0547">Nucleotide-binding</keyword>
<dbReference type="InterPro" id="IPR045735">
    <property type="entry name" value="Spore_III_AA_AAA+_ATPase"/>
</dbReference>
<dbReference type="RefSeq" id="WP_209456107.1">
    <property type="nucleotide sequence ID" value="NZ_BAAACS010000012.1"/>
</dbReference>
<dbReference type="InterPro" id="IPR027417">
    <property type="entry name" value="P-loop_NTPase"/>
</dbReference>
<dbReference type="Proteomes" id="UP000767291">
    <property type="component" value="Unassembled WGS sequence"/>
</dbReference>
<evidence type="ECO:0000313" key="4">
    <source>
        <dbReference type="EMBL" id="MBP1854625.1"/>
    </source>
</evidence>
<comment type="caution">
    <text evidence="4">The sequence shown here is derived from an EMBL/GenBank/DDBJ whole genome shotgun (WGS) entry which is preliminary data.</text>
</comment>
<dbReference type="InterPro" id="IPR003593">
    <property type="entry name" value="AAA+_ATPase"/>
</dbReference>
<dbReference type="Pfam" id="PF19568">
    <property type="entry name" value="Spore_III_AA"/>
    <property type="match status" value="1"/>
</dbReference>
<evidence type="ECO:0000256" key="2">
    <source>
        <dbReference type="ARBA" id="ARBA00022840"/>
    </source>
</evidence>
<dbReference type="PANTHER" id="PTHR20953:SF3">
    <property type="entry name" value="P-LOOP CONTAINING NUCLEOSIDE TRIPHOSPHATE HYDROLASES SUPERFAMILY PROTEIN"/>
    <property type="match status" value="1"/>
</dbReference>
<evidence type="ECO:0000256" key="1">
    <source>
        <dbReference type="ARBA" id="ARBA00022741"/>
    </source>
</evidence>
<keyword evidence="5" id="KW-1185">Reference proteome</keyword>
<accession>A0ABS4E9J9</accession>
<reference evidence="4 5" key="1">
    <citation type="submission" date="2021-03" db="EMBL/GenBank/DDBJ databases">
        <title>Genomic Encyclopedia of Type Strains, Phase IV (KMG-IV): sequencing the most valuable type-strain genomes for metagenomic binning, comparative biology and taxonomic classification.</title>
        <authorList>
            <person name="Goeker M."/>
        </authorList>
    </citation>
    <scope>NUCLEOTIDE SEQUENCE [LARGE SCALE GENOMIC DNA]</scope>
    <source>
        <strain evidence="4 5">DSM 1289</strain>
    </source>
</reference>